<reference evidence="3 5" key="1">
    <citation type="journal article" date="2011" name="Nature">
        <title>The Medicago genome provides insight into the evolution of rhizobial symbioses.</title>
        <authorList>
            <person name="Young N.D."/>
            <person name="Debelle F."/>
            <person name="Oldroyd G.E."/>
            <person name="Geurts R."/>
            <person name="Cannon S.B."/>
            <person name="Udvardi M.K."/>
            <person name="Benedito V.A."/>
            <person name="Mayer K.F."/>
            <person name="Gouzy J."/>
            <person name="Schoof H."/>
            <person name="Van de Peer Y."/>
            <person name="Proost S."/>
            <person name="Cook D.R."/>
            <person name="Meyers B.C."/>
            <person name="Spannagl M."/>
            <person name="Cheung F."/>
            <person name="De Mita S."/>
            <person name="Krishnakumar V."/>
            <person name="Gundlach H."/>
            <person name="Zhou S."/>
            <person name="Mudge J."/>
            <person name="Bharti A.K."/>
            <person name="Murray J.D."/>
            <person name="Naoumkina M.A."/>
            <person name="Rosen B."/>
            <person name="Silverstein K.A."/>
            <person name="Tang H."/>
            <person name="Rombauts S."/>
            <person name="Zhao P.X."/>
            <person name="Zhou P."/>
            <person name="Barbe V."/>
            <person name="Bardou P."/>
            <person name="Bechner M."/>
            <person name="Bellec A."/>
            <person name="Berger A."/>
            <person name="Berges H."/>
            <person name="Bidwell S."/>
            <person name="Bisseling T."/>
            <person name="Choisne N."/>
            <person name="Couloux A."/>
            <person name="Denny R."/>
            <person name="Deshpande S."/>
            <person name="Dai X."/>
            <person name="Doyle J.J."/>
            <person name="Dudez A.M."/>
            <person name="Farmer A.D."/>
            <person name="Fouteau S."/>
            <person name="Franken C."/>
            <person name="Gibelin C."/>
            <person name="Gish J."/>
            <person name="Goldstein S."/>
            <person name="Gonzalez A.J."/>
            <person name="Green P.J."/>
            <person name="Hallab A."/>
            <person name="Hartog M."/>
            <person name="Hua A."/>
            <person name="Humphray S.J."/>
            <person name="Jeong D.H."/>
            <person name="Jing Y."/>
            <person name="Jocker A."/>
            <person name="Kenton S.M."/>
            <person name="Kim D.J."/>
            <person name="Klee K."/>
            <person name="Lai H."/>
            <person name="Lang C."/>
            <person name="Lin S."/>
            <person name="Macmil S.L."/>
            <person name="Magdelenat G."/>
            <person name="Matthews L."/>
            <person name="McCorrison J."/>
            <person name="Monaghan E.L."/>
            <person name="Mun J.H."/>
            <person name="Najar F.Z."/>
            <person name="Nicholson C."/>
            <person name="Noirot C."/>
            <person name="O'Bleness M."/>
            <person name="Paule C.R."/>
            <person name="Poulain J."/>
            <person name="Prion F."/>
            <person name="Qin B."/>
            <person name="Qu C."/>
            <person name="Retzel E.F."/>
            <person name="Riddle C."/>
            <person name="Sallet E."/>
            <person name="Samain S."/>
            <person name="Samson N."/>
            <person name="Sanders I."/>
            <person name="Saurat O."/>
            <person name="Scarpelli C."/>
            <person name="Schiex T."/>
            <person name="Segurens B."/>
            <person name="Severin A.J."/>
            <person name="Sherrier D.J."/>
            <person name="Shi R."/>
            <person name="Sims S."/>
            <person name="Singer S.R."/>
            <person name="Sinharoy S."/>
            <person name="Sterck L."/>
            <person name="Viollet A."/>
            <person name="Wang B.B."/>
            <person name="Wang K."/>
            <person name="Wang M."/>
            <person name="Wang X."/>
            <person name="Warfsmann J."/>
            <person name="Weissenbach J."/>
            <person name="White D.D."/>
            <person name="White J.D."/>
            <person name="Wiley G.B."/>
            <person name="Wincker P."/>
            <person name="Xing Y."/>
            <person name="Yang L."/>
            <person name="Yao Z."/>
            <person name="Ying F."/>
            <person name="Zhai J."/>
            <person name="Zhou L."/>
            <person name="Zuber A."/>
            <person name="Denarie J."/>
            <person name="Dixon R.A."/>
            <person name="May G.D."/>
            <person name="Schwartz D.C."/>
            <person name="Rogers J."/>
            <person name="Quetier F."/>
            <person name="Town C.D."/>
            <person name="Roe B.A."/>
        </authorList>
    </citation>
    <scope>NUCLEOTIDE SEQUENCE [LARGE SCALE GENOMIC DNA]</scope>
    <source>
        <strain evidence="3">A17</strain>
        <strain evidence="4 5">cv. Jemalong A17</strain>
    </source>
</reference>
<evidence type="ECO:0000256" key="2">
    <source>
        <dbReference type="SAM" id="Phobius"/>
    </source>
</evidence>
<reference evidence="4" key="3">
    <citation type="submission" date="2015-04" db="UniProtKB">
        <authorList>
            <consortium name="EnsemblPlants"/>
        </authorList>
    </citation>
    <scope>IDENTIFICATION</scope>
    <source>
        <strain evidence="4">cv. Jemalong A17</strain>
    </source>
</reference>
<sequence length="97" mass="11433">MRNFKPPSQENIHLTPKARGPNSNRPKTRQQKRKVETWGVVGYLCFNFLSPLFLPLAFVLSLLILFLDRREEKNMIFDELNALRSPKKFLPRILTNH</sequence>
<dbReference type="EMBL" id="CM001223">
    <property type="protein sequence ID" value="KEH22518.1"/>
    <property type="molecule type" value="Genomic_DNA"/>
</dbReference>
<evidence type="ECO:0000313" key="3">
    <source>
        <dbReference type="EMBL" id="KEH22518.1"/>
    </source>
</evidence>
<feature type="transmembrane region" description="Helical" evidence="2">
    <location>
        <begin position="40"/>
        <end position="67"/>
    </location>
</feature>
<proteinExistence type="predicted"/>
<feature type="region of interest" description="Disordered" evidence="1">
    <location>
        <begin position="1"/>
        <end position="34"/>
    </location>
</feature>
<dbReference type="Proteomes" id="UP000002051">
    <property type="component" value="Unassembled WGS sequence"/>
</dbReference>
<gene>
    <name evidence="3" type="ordered locus">MTR_7g050935</name>
</gene>
<reference evidence="3 5" key="2">
    <citation type="journal article" date="2014" name="BMC Genomics">
        <title>An improved genome release (version Mt4.0) for the model legume Medicago truncatula.</title>
        <authorList>
            <person name="Tang H."/>
            <person name="Krishnakumar V."/>
            <person name="Bidwell S."/>
            <person name="Rosen B."/>
            <person name="Chan A."/>
            <person name="Zhou S."/>
            <person name="Gentzbittel L."/>
            <person name="Childs K.L."/>
            <person name="Yandell M."/>
            <person name="Gundlach H."/>
            <person name="Mayer K.F."/>
            <person name="Schwartz D.C."/>
            <person name="Town C.D."/>
        </authorList>
    </citation>
    <scope>GENOME REANNOTATION</scope>
    <source>
        <strain evidence="3">A17</strain>
        <strain evidence="4 5">cv. Jemalong A17</strain>
    </source>
</reference>
<evidence type="ECO:0000313" key="5">
    <source>
        <dbReference type="Proteomes" id="UP000002051"/>
    </source>
</evidence>
<evidence type="ECO:0000256" key="1">
    <source>
        <dbReference type="SAM" id="MobiDB-lite"/>
    </source>
</evidence>
<dbReference type="AlphaFoldDB" id="A0A072U061"/>
<dbReference type="HOGENOM" id="CLU_2350000_0_0_1"/>
<name>A0A072U061_MEDTR</name>
<keyword evidence="2" id="KW-0472">Membrane</keyword>
<evidence type="ECO:0000313" key="4">
    <source>
        <dbReference type="EnsemblPlants" id="KEH22518"/>
    </source>
</evidence>
<organism evidence="3 5">
    <name type="scientific">Medicago truncatula</name>
    <name type="common">Barrel medic</name>
    <name type="synonym">Medicago tribuloides</name>
    <dbReference type="NCBI Taxonomy" id="3880"/>
    <lineage>
        <taxon>Eukaryota</taxon>
        <taxon>Viridiplantae</taxon>
        <taxon>Streptophyta</taxon>
        <taxon>Embryophyta</taxon>
        <taxon>Tracheophyta</taxon>
        <taxon>Spermatophyta</taxon>
        <taxon>Magnoliopsida</taxon>
        <taxon>eudicotyledons</taxon>
        <taxon>Gunneridae</taxon>
        <taxon>Pentapetalae</taxon>
        <taxon>rosids</taxon>
        <taxon>fabids</taxon>
        <taxon>Fabales</taxon>
        <taxon>Fabaceae</taxon>
        <taxon>Papilionoideae</taxon>
        <taxon>50 kb inversion clade</taxon>
        <taxon>NPAAA clade</taxon>
        <taxon>Hologalegina</taxon>
        <taxon>IRL clade</taxon>
        <taxon>Trifolieae</taxon>
        <taxon>Medicago</taxon>
    </lineage>
</organism>
<keyword evidence="5" id="KW-1185">Reference proteome</keyword>
<accession>A0A072U061</accession>
<keyword evidence="2" id="KW-1133">Transmembrane helix</keyword>
<keyword evidence="2 3" id="KW-0812">Transmembrane</keyword>
<dbReference type="EnsemblPlants" id="KEH22518">
    <property type="protein sequence ID" value="KEH22518"/>
    <property type="gene ID" value="MTR_7g050935"/>
</dbReference>
<protein>
    <submittedName>
        <fullName evidence="3">Transmembrane protein, putative</fullName>
    </submittedName>
</protein>
<feature type="compositionally biased region" description="Polar residues" evidence="1">
    <location>
        <begin position="1"/>
        <end position="12"/>
    </location>
</feature>